<feature type="domain" description="Peptidase A2" evidence="3">
    <location>
        <begin position="417"/>
        <end position="453"/>
    </location>
</feature>
<dbReference type="InterPro" id="IPR021109">
    <property type="entry name" value="Peptidase_aspartic_dom_sf"/>
</dbReference>
<evidence type="ECO:0000313" key="4">
    <source>
        <dbReference type="EMBL" id="CAH0715561.1"/>
    </source>
</evidence>
<name>A0A8J9Y6R4_9NEOP</name>
<dbReference type="Pfam" id="PF05585">
    <property type="entry name" value="DUF1758"/>
    <property type="match status" value="1"/>
</dbReference>
<protein>
    <recommendedName>
        <fullName evidence="3">Peptidase A2 domain-containing protein</fullName>
    </recommendedName>
</protein>
<reference evidence="4" key="1">
    <citation type="submission" date="2021-12" db="EMBL/GenBank/DDBJ databases">
        <authorList>
            <person name="Martin H S."/>
        </authorList>
    </citation>
    <scope>NUCLEOTIDE SEQUENCE</scope>
</reference>
<dbReference type="GO" id="GO:0004190">
    <property type="term" value="F:aspartic-type endopeptidase activity"/>
    <property type="evidence" value="ECO:0007669"/>
    <property type="project" value="InterPro"/>
</dbReference>
<evidence type="ECO:0000256" key="1">
    <source>
        <dbReference type="ARBA" id="ARBA00022801"/>
    </source>
</evidence>
<dbReference type="GO" id="GO:0006508">
    <property type="term" value="P:proteolysis"/>
    <property type="evidence" value="ECO:0007669"/>
    <property type="project" value="InterPro"/>
</dbReference>
<dbReference type="InterPro" id="IPR008737">
    <property type="entry name" value="DUF1758"/>
</dbReference>
<dbReference type="InterPro" id="IPR005312">
    <property type="entry name" value="DUF1759"/>
</dbReference>
<feature type="non-terminal residue" evidence="4">
    <location>
        <position position="680"/>
    </location>
</feature>
<dbReference type="PROSITE" id="PS50175">
    <property type="entry name" value="ASP_PROT_RETROV"/>
    <property type="match status" value="1"/>
</dbReference>
<dbReference type="AlphaFoldDB" id="A0A8J9Y6R4"/>
<sequence>MSTEDKLSVLSAASPSGKRPKDISELKKQRGNLKGRLTQFKKYLDFLPSNSISQVQVKEVKFRMQAAQDHFNTFNDIQNQIELILPESEYTANFEYVESFESLYFNVLATAESIVENAVESLKCNSKSSAQSNVKLPDIKLPSFDGSFDQWLEYRNSYITMIHNRSDLDEIQKFHYLKASLSGCALQVISALEFTASNYVHAWDLLHSRFHNTRLLIQNHLKSLFSITPLKQESHLQIRRLIDTTLRNLRALKSLNEPTEHWDTIIIYLVVSKLDASTEREWENFKGSILTDSNKRLKLDDLLSFLRNKSNTLEMISSSQNKLPQCHSATECMFGPCKQCRNKHNTLLHVNNNLNKFEYTQSVRSADFGETREAAGPSTALHSLSTSHALPRNALQPVLLCTALVDIIDRNNQIFTARALLDNGSQHSFISEKLFKRFNTKPIQSTIRISGVGMSTMQSNKSCEIIIRSKINDYSTKVRCYILQHITSSLPTTNIDNKFIRIPNNIRLADPSFNISSAIDLLIGADLFWELLLNDNRIRLERGPYLQNSKLGWLLCGPLYTSQLKDSETDHVYCNFTQALDDNLKRFWELENVSQSCNILTADERICEDLFKNTTKRDIDVCLTKASPFSFLTLNAFLMDARERFGAYPSNANGGDDCLSPLLFKTLIKPSPKTVKNSFN</sequence>
<dbReference type="CDD" id="cd00303">
    <property type="entry name" value="retropepsin_like"/>
    <property type="match status" value="1"/>
</dbReference>
<evidence type="ECO:0000313" key="5">
    <source>
        <dbReference type="Proteomes" id="UP000838878"/>
    </source>
</evidence>
<dbReference type="EMBL" id="OV170230">
    <property type="protein sequence ID" value="CAH0715561.1"/>
    <property type="molecule type" value="Genomic_DNA"/>
</dbReference>
<dbReference type="InterPro" id="IPR001995">
    <property type="entry name" value="Peptidase_A2_cat"/>
</dbReference>
<evidence type="ECO:0000259" key="3">
    <source>
        <dbReference type="PROSITE" id="PS50175"/>
    </source>
</evidence>
<evidence type="ECO:0000256" key="2">
    <source>
        <dbReference type="SAM" id="MobiDB-lite"/>
    </source>
</evidence>
<dbReference type="PANTHER" id="PTHR47331">
    <property type="entry name" value="PHD-TYPE DOMAIN-CONTAINING PROTEIN"/>
    <property type="match status" value="1"/>
</dbReference>
<proteinExistence type="predicted"/>
<keyword evidence="1" id="KW-0378">Hydrolase</keyword>
<keyword evidence="5" id="KW-1185">Reference proteome</keyword>
<dbReference type="Pfam" id="PF03564">
    <property type="entry name" value="DUF1759"/>
    <property type="match status" value="1"/>
</dbReference>
<accession>A0A8J9Y6R4</accession>
<dbReference type="PANTHER" id="PTHR47331:SF1">
    <property type="entry name" value="GAG-LIKE PROTEIN"/>
    <property type="match status" value="1"/>
</dbReference>
<dbReference type="OrthoDB" id="5989194at2759"/>
<organism evidence="4 5">
    <name type="scientific">Brenthis ino</name>
    <name type="common">lesser marbled fritillary</name>
    <dbReference type="NCBI Taxonomy" id="405034"/>
    <lineage>
        <taxon>Eukaryota</taxon>
        <taxon>Metazoa</taxon>
        <taxon>Ecdysozoa</taxon>
        <taxon>Arthropoda</taxon>
        <taxon>Hexapoda</taxon>
        <taxon>Insecta</taxon>
        <taxon>Pterygota</taxon>
        <taxon>Neoptera</taxon>
        <taxon>Endopterygota</taxon>
        <taxon>Lepidoptera</taxon>
        <taxon>Glossata</taxon>
        <taxon>Ditrysia</taxon>
        <taxon>Papilionoidea</taxon>
        <taxon>Nymphalidae</taxon>
        <taxon>Heliconiinae</taxon>
        <taxon>Argynnini</taxon>
        <taxon>Brenthis</taxon>
    </lineage>
</organism>
<gene>
    <name evidence="4" type="ORF">BINO364_LOCUS2471</name>
</gene>
<dbReference type="Gene3D" id="2.40.70.10">
    <property type="entry name" value="Acid Proteases"/>
    <property type="match status" value="1"/>
</dbReference>
<dbReference type="Proteomes" id="UP000838878">
    <property type="component" value="Chromosome 10"/>
</dbReference>
<feature type="region of interest" description="Disordered" evidence="2">
    <location>
        <begin position="1"/>
        <end position="23"/>
    </location>
</feature>